<gene>
    <name evidence="1" type="ORF">CAL24_01800</name>
</gene>
<comment type="caution">
    <text evidence="1">The sequence shown here is derived from an EMBL/GenBank/DDBJ whole genome shotgun (WGS) entry which is preliminary data.</text>
</comment>
<sequence length="180" mass="19777">MRVVRKGVPVSRRNFLAGSGAALVASLGAPEVLAQSARAALTADFAQLGPDTAATLLQVARDIFPHDKLGDKYYAAAIHPYETQAGQDAALKALIREGIDGLDRQARQRFKAAYAAIPSEMDRVALLVEIQDTPFFQRVRGDLVTSLYDNKDVWPFFGYEGSSWQKGGYLNRGFDDIDWL</sequence>
<dbReference type="NCBIfam" id="TIGR01409">
    <property type="entry name" value="TAT_signal_seq"/>
    <property type="match status" value="1"/>
</dbReference>
<dbReference type="PROSITE" id="PS51318">
    <property type="entry name" value="TAT"/>
    <property type="match status" value="1"/>
</dbReference>
<evidence type="ECO:0000313" key="1">
    <source>
        <dbReference type="EMBL" id="OZI82693.1"/>
    </source>
</evidence>
<proteinExistence type="predicted"/>
<dbReference type="Proteomes" id="UP000215633">
    <property type="component" value="Unassembled WGS sequence"/>
</dbReference>
<reference evidence="2" key="1">
    <citation type="submission" date="2017-05" db="EMBL/GenBank/DDBJ databases">
        <title>Complete and WGS of Bordetella genogroups.</title>
        <authorList>
            <person name="Spilker T."/>
            <person name="Lipuma J."/>
        </authorList>
    </citation>
    <scope>NUCLEOTIDE SEQUENCE [LARGE SCALE GENOMIC DNA]</scope>
    <source>
        <strain evidence="2">AU8256</strain>
    </source>
</reference>
<name>A0A261WA07_9BORD</name>
<dbReference type="InterPro" id="IPR019546">
    <property type="entry name" value="TAT_signal_bac_arc"/>
</dbReference>
<evidence type="ECO:0000313" key="2">
    <source>
        <dbReference type="Proteomes" id="UP000215633"/>
    </source>
</evidence>
<accession>A0A261WA07</accession>
<organism evidence="1 2">
    <name type="scientific">Bordetella genomosp. 2</name>
    <dbReference type="NCBI Taxonomy" id="1983456"/>
    <lineage>
        <taxon>Bacteria</taxon>
        <taxon>Pseudomonadati</taxon>
        <taxon>Pseudomonadota</taxon>
        <taxon>Betaproteobacteria</taxon>
        <taxon>Burkholderiales</taxon>
        <taxon>Alcaligenaceae</taxon>
        <taxon>Bordetella</taxon>
    </lineage>
</organism>
<dbReference type="InterPro" id="IPR006311">
    <property type="entry name" value="TAT_signal"/>
</dbReference>
<dbReference type="AlphaFoldDB" id="A0A261WA07"/>
<protein>
    <submittedName>
        <fullName evidence="1">Twin-arginine translocation pathway signal</fullName>
    </submittedName>
</protein>
<dbReference type="EMBL" id="NEVT01000002">
    <property type="protein sequence ID" value="OZI82693.1"/>
    <property type="molecule type" value="Genomic_DNA"/>
</dbReference>
<keyword evidence="2" id="KW-1185">Reference proteome</keyword>